<evidence type="ECO:0000259" key="3">
    <source>
        <dbReference type="Pfam" id="PF02826"/>
    </source>
</evidence>
<keyword evidence="1" id="KW-0560">Oxidoreductase</keyword>
<dbReference type="InterPro" id="IPR029753">
    <property type="entry name" value="D-isomer_DH_CS"/>
</dbReference>
<accession>A0A4R2LFS6</accession>
<dbReference type="SUPFAM" id="SSF51735">
    <property type="entry name" value="NAD(P)-binding Rossmann-fold domains"/>
    <property type="match status" value="1"/>
</dbReference>
<name>A0A4R2LFS6_9GAMM</name>
<dbReference type="CDD" id="cd12164">
    <property type="entry name" value="GDH_like_2"/>
    <property type="match status" value="1"/>
</dbReference>
<keyword evidence="2" id="KW-0520">NAD</keyword>
<proteinExistence type="predicted"/>
<dbReference type="Gene3D" id="3.40.50.720">
    <property type="entry name" value="NAD(P)-binding Rossmann-like Domain"/>
    <property type="match status" value="2"/>
</dbReference>
<dbReference type="RefSeq" id="WP_132541059.1">
    <property type="nucleotide sequence ID" value="NZ_SLWY01000007.1"/>
</dbReference>
<reference evidence="4 5" key="1">
    <citation type="submission" date="2019-03" db="EMBL/GenBank/DDBJ databases">
        <title>Genomic Encyclopedia of Type Strains, Phase IV (KMG-IV): sequencing the most valuable type-strain genomes for metagenomic binning, comparative biology and taxonomic classification.</title>
        <authorList>
            <person name="Goeker M."/>
        </authorList>
    </citation>
    <scope>NUCLEOTIDE SEQUENCE [LARGE SCALE GENOMIC DNA]</scope>
    <source>
        <strain evidence="4 5">DSM 25287</strain>
    </source>
</reference>
<feature type="domain" description="D-isomer specific 2-hydroxyacid dehydrogenase NAD-binding" evidence="3">
    <location>
        <begin position="105"/>
        <end position="273"/>
    </location>
</feature>
<dbReference type="PANTHER" id="PTHR43333">
    <property type="entry name" value="2-HACID_DH_C DOMAIN-CONTAINING PROTEIN"/>
    <property type="match status" value="1"/>
</dbReference>
<evidence type="ECO:0000313" key="4">
    <source>
        <dbReference type="EMBL" id="TCO81787.1"/>
    </source>
</evidence>
<gene>
    <name evidence="4" type="ORF">EV699_107181</name>
</gene>
<comment type="caution">
    <text evidence="4">The sequence shown here is derived from an EMBL/GenBank/DDBJ whole genome shotgun (WGS) entry which is preliminary data.</text>
</comment>
<evidence type="ECO:0000256" key="2">
    <source>
        <dbReference type="ARBA" id="ARBA00023027"/>
    </source>
</evidence>
<dbReference type="PROSITE" id="PS00671">
    <property type="entry name" value="D_2_HYDROXYACID_DH_3"/>
    <property type="match status" value="1"/>
</dbReference>
<dbReference type="InterPro" id="IPR006140">
    <property type="entry name" value="D-isomer_DH_NAD-bd"/>
</dbReference>
<dbReference type="Proteomes" id="UP000295765">
    <property type="component" value="Unassembled WGS sequence"/>
</dbReference>
<dbReference type="GO" id="GO:0051287">
    <property type="term" value="F:NAD binding"/>
    <property type="evidence" value="ECO:0007669"/>
    <property type="project" value="InterPro"/>
</dbReference>
<dbReference type="PANTHER" id="PTHR43333:SF1">
    <property type="entry name" value="D-ISOMER SPECIFIC 2-HYDROXYACID DEHYDROGENASE NAD-BINDING DOMAIN-CONTAINING PROTEIN"/>
    <property type="match status" value="1"/>
</dbReference>
<dbReference type="Pfam" id="PF02826">
    <property type="entry name" value="2-Hacid_dh_C"/>
    <property type="match status" value="1"/>
</dbReference>
<evidence type="ECO:0000313" key="5">
    <source>
        <dbReference type="Proteomes" id="UP000295765"/>
    </source>
</evidence>
<dbReference type="AlphaFoldDB" id="A0A4R2LFS6"/>
<keyword evidence="4" id="KW-0670">Pyruvate</keyword>
<dbReference type="GO" id="GO:0016616">
    <property type="term" value="F:oxidoreductase activity, acting on the CH-OH group of donors, NAD or NADP as acceptor"/>
    <property type="evidence" value="ECO:0007669"/>
    <property type="project" value="UniProtKB-ARBA"/>
</dbReference>
<dbReference type="InterPro" id="IPR036291">
    <property type="entry name" value="NAD(P)-bd_dom_sf"/>
</dbReference>
<evidence type="ECO:0000256" key="1">
    <source>
        <dbReference type="ARBA" id="ARBA00023002"/>
    </source>
</evidence>
<protein>
    <submittedName>
        <fullName evidence="4">Glyoxylate/hydroxypyruvate reductase A</fullName>
    </submittedName>
</protein>
<sequence length="308" mass="33149">MNVLFYSAGGDRPAEWEAALRAHLPELVFRVWTPDAAPFAADYVLAWQPPAALFAGQTRLRAVFNLGAGVDAVLAADTLPAHVPLIRLEDAGMGQQMLEYVAHAVLRRYRRFDVYEEQARRREWCPHALVARPTLGVLGLGVLGRAVARGMHALGFTVRGWSRSAQALDGIACYAGAAELDTFLAGSQVLVCLLPLTADTAGILGRDTFARLPRGAYLINLARGGHLVENDLLEALATGQLAGACLDVFAREPLPPQHAFWTHPRISVTPHVSALTLLPDAARQIAAKLRALEAGETVGGVVDRARGY</sequence>
<organism evidence="4 5">
    <name type="scientific">Plasticicumulans lactativorans</name>
    <dbReference type="NCBI Taxonomy" id="1133106"/>
    <lineage>
        <taxon>Bacteria</taxon>
        <taxon>Pseudomonadati</taxon>
        <taxon>Pseudomonadota</taxon>
        <taxon>Gammaproteobacteria</taxon>
        <taxon>Candidatus Competibacteraceae</taxon>
        <taxon>Plasticicumulans</taxon>
    </lineage>
</organism>
<keyword evidence="5" id="KW-1185">Reference proteome</keyword>
<dbReference type="OrthoDB" id="9787219at2"/>
<dbReference type="EMBL" id="SLWY01000007">
    <property type="protein sequence ID" value="TCO81787.1"/>
    <property type="molecule type" value="Genomic_DNA"/>
</dbReference>